<evidence type="ECO:0000259" key="3">
    <source>
        <dbReference type="Pfam" id="PF14472"/>
    </source>
</evidence>
<dbReference type="InterPro" id="IPR018649">
    <property type="entry name" value="SHOCT"/>
</dbReference>
<evidence type="ECO:0000313" key="5">
    <source>
        <dbReference type="Proteomes" id="UP000180036"/>
    </source>
</evidence>
<accession>A0AAP7N4X7</accession>
<protein>
    <recommendedName>
        <fullName evidence="6">SHOCT domain-containing protein</fullName>
    </recommendedName>
</protein>
<dbReference type="InterPro" id="IPR039519">
    <property type="entry name" value="YokE-like_PH"/>
</dbReference>
<gene>
    <name evidence="4" type="ORF">BKP66_17295</name>
</gene>
<dbReference type="Pfam" id="PF14472">
    <property type="entry name" value="DUF4429"/>
    <property type="match status" value="1"/>
</dbReference>
<comment type="caution">
    <text evidence="4">The sequence shown here is derived from an EMBL/GenBank/DDBJ whole genome shotgun (WGS) entry which is preliminary data.</text>
</comment>
<proteinExistence type="predicted"/>
<evidence type="ECO:0008006" key="6">
    <source>
        <dbReference type="Google" id="ProtNLM"/>
    </source>
</evidence>
<feature type="domain" description="YokE-like PH" evidence="2">
    <location>
        <begin position="35"/>
        <end position="125"/>
    </location>
</feature>
<dbReference type="Pfam" id="PF14470">
    <property type="entry name" value="bPH_3"/>
    <property type="match status" value="1"/>
</dbReference>
<dbReference type="AlphaFoldDB" id="A0AAP7N4X7"/>
<evidence type="ECO:0000313" key="4">
    <source>
        <dbReference type="EMBL" id="OIK19686.1"/>
    </source>
</evidence>
<evidence type="ECO:0000259" key="1">
    <source>
        <dbReference type="Pfam" id="PF09851"/>
    </source>
</evidence>
<dbReference type="EMBL" id="MOEA01000005">
    <property type="protein sequence ID" value="OIK19686.1"/>
    <property type="molecule type" value="Genomic_DNA"/>
</dbReference>
<evidence type="ECO:0000259" key="2">
    <source>
        <dbReference type="Pfam" id="PF14470"/>
    </source>
</evidence>
<dbReference type="InterPro" id="IPR027860">
    <property type="entry name" value="DUF4429"/>
</dbReference>
<reference evidence="4 5" key="1">
    <citation type="submission" date="2016-10" db="EMBL/GenBank/DDBJ databases">
        <authorList>
            <person name="Marach S."/>
            <person name="Prathuangwong S."/>
            <person name="Takikawa Y."/>
            <person name="Dohra H."/>
        </authorList>
    </citation>
    <scope>NUCLEOTIDE SEQUENCE [LARGE SCALE GENOMIC DNA]</scope>
    <source>
        <strain evidence="4 5">K2</strain>
    </source>
</reference>
<dbReference type="Proteomes" id="UP000180036">
    <property type="component" value="Unassembled WGS sequence"/>
</dbReference>
<feature type="domain" description="DUF4429" evidence="3">
    <location>
        <begin position="159"/>
        <end position="241"/>
    </location>
</feature>
<dbReference type="Pfam" id="PF09851">
    <property type="entry name" value="SHOCT"/>
    <property type="match status" value="1"/>
</dbReference>
<feature type="domain" description="SHOCT" evidence="1">
    <location>
        <begin position="270"/>
        <end position="297"/>
    </location>
</feature>
<name>A0AAP7N4X7_BACAM</name>
<organism evidence="4 5">
    <name type="scientific">Bacillus amyloliquefaciens</name>
    <name type="common">Bacillus velezensis</name>
    <dbReference type="NCBI Taxonomy" id="1390"/>
    <lineage>
        <taxon>Bacteria</taxon>
        <taxon>Bacillati</taxon>
        <taxon>Bacillota</taxon>
        <taxon>Bacilli</taxon>
        <taxon>Bacillales</taxon>
        <taxon>Bacillaceae</taxon>
        <taxon>Bacillus</taxon>
        <taxon>Bacillus amyloliquefaciens group</taxon>
    </lineage>
</organism>
<sequence>MENGEIYNCQFKKRMKASKNFLKTYEAAKPLIDERNETIHELVCGTMKSDATWGHFIATENQVYFIVLKKKKPILKNWPYKEIIKITASRKPLIGHKIDFKTAEEDLNINSISEGDIDGFIKYVESKISGNEERYESEKEDLKKETKEYYFKSAKTTITLDGNYIRVARKGAVNTITRGYSGEKSYRISELSGLQIKKPGLVTSGYFQFLTPAANETSGLWDAIQDDNSFTFGANELPMVLEIQKYIEEHQSIPAPTIPPAPAPTVSAADELKKYKELLDMDAITQEEYEIKKKQLLNL</sequence>